<evidence type="ECO:0000256" key="6">
    <source>
        <dbReference type="RuleBase" id="RU361217"/>
    </source>
</evidence>
<dbReference type="AlphaFoldDB" id="A0A4Q2U7V6"/>
<dbReference type="EMBL" id="QYBB01000017">
    <property type="protein sequence ID" value="RYC31117.1"/>
    <property type="molecule type" value="Genomic_DNA"/>
</dbReference>
<accession>A0A4Q2U7V6</accession>
<dbReference type="Gene3D" id="3.50.50.60">
    <property type="entry name" value="FAD/NAD(P)-binding domain"/>
    <property type="match status" value="1"/>
</dbReference>
<dbReference type="PANTHER" id="PTHR11985">
    <property type="entry name" value="GLYCEROL-3-PHOSPHATE DEHYDROGENASE"/>
    <property type="match status" value="1"/>
</dbReference>
<dbReference type="SUPFAM" id="SSF51905">
    <property type="entry name" value="FAD/NAD(P)-binding domain"/>
    <property type="match status" value="1"/>
</dbReference>
<evidence type="ECO:0000256" key="1">
    <source>
        <dbReference type="ARBA" id="ARBA00001974"/>
    </source>
</evidence>
<evidence type="ECO:0000256" key="2">
    <source>
        <dbReference type="ARBA" id="ARBA00007330"/>
    </source>
</evidence>
<protein>
    <recommendedName>
        <fullName evidence="6">Glycerol-3-phosphate dehydrogenase</fullName>
        <ecNumber evidence="6">1.1.5.3</ecNumber>
    </recommendedName>
</protein>
<keyword evidence="5 6" id="KW-0560">Oxidoreductase</keyword>
<reference evidence="9 10" key="2">
    <citation type="submission" date="2019-02" db="EMBL/GenBank/DDBJ databases">
        <title>'Lichenibacterium ramalinii' gen. nov. sp. nov., 'Lichenibacterium minor' gen. nov. sp. nov.</title>
        <authorList>
            <person name="Pankratov T."/>
        </authorList>
    </citation>
    <scope>NUCLEOTIDE SEQUENCE [LARGE SCALE GENOMIC DNA]</scope>
    <source>
        <strain evidence="9 10">RmlP026</strain>
    </source>
</reference>
<dbReference type="PRINTS" id="PR01001">
    <property type="entry name" value="FADG3PDH"/>
</dbReference>
<dbReference type="Gene3D" id="6.10.250.1890">
    <property type="match status" value="1"/>
</dbReference>
<dbReference type="Gene3D" id="1.10.8.870">
    <property type="entry name" value="Alpha-glycerophosphate oxidase, cap domain"/>
    <property type="match status" value="1"/>
</dbReference>
<dbReference type="InterPro" id="IPR006076">
    <property type="entry name" value="FAD-dep_OxRdtase"/>
</dbReference>
<gene>
    <name evidence="9" type="ORF">D3273_15520</name>
</gene>
<evidence type="ECO:0000313" key="9">
    <source>
        <dbReference type="EMBL" id="RYC31117.1"/>
    </source>
</evidence>
<proteinExistence type="inferred from homology"/>
<comment type="similarity">
    <text evidence="2 6">Belongs to the FAD-dependent glycerol-3-phosphate dehydrogenase family.</text>
</comment>
<comment type="cofactor">
    <cofactor evidence="1 6">
        <name>FAD</name>
        <dbReference type="ChEBI" id="CHEBI:57692"/>
    </cofactor>
</comment>
<keyword evidence="10" id="KW-1185">Reference proteome</keyword>
<comment type="catalytic activity">
    <reaction evidence="6">
        <text>a quinone + sn-glycerol 3-phosphate = dihydroxyacetone phosphate + a quinol</text>
        <dbReference type="Rhea" id="RHEA:18977"/>
        <dbReference type="ChEBI" id="CHEBI:24646"/>
        <dbReference type="ChEBI" id="CHEBI:57597"/>
        <dbReference type="ChEBI" id="CHEBI:57642"/>
        <dbReference type="ChEBI" id="CHEBI:132124"/>
        <dbReference type="EC" id="1.1.5.3"/>
    </reaction>
</comment>
<dbReference type="InterPro" id="IPR031656">
    <property type="entry name" value="DAO_C"/>
</dbReference>
<dbReference type="GO" id="GO:0046168">
    <property type="term" value="P:glycerol-3-phosphate catabolic process"/>
    <property type="evidence" value="ECO:0007669"/>
    <property type="project" value="TreeGrafter"/>
</dbReference>
<evidence type="ECO:0000313" key="10">
    <source>
        <dbReference type="Proteomes" id="UP000290759"/>
    </source>
</evidence>
<keyword evidence="3 6" id="KW-0285">Flavoprotein</keyword>
<dbReference type="EC" id="1.1.5.3" evidence="6"/>
<dbReference type="Proteomes" id="UP000290759">
    <property type="component" value="Unassembled WGS sequence"/>
</dbReference>
<evidence type="ECO:0000259" key="7">
    <source>
        <dbReference type="Pfam" id="PF01266"/>
    </source>
</evidence>
<feature type="domain" description="Alpha-glycerophosphate oxidase C-terminal" evidence="8">
    <location>
        <begin position="390"/>
        <end position="498"/>
    </location>
</feature>
<dbReference type="PROSITE" id="PS00977">
    <property type="entry name" value="FAD_G3PDH_1"/>
    <property type="match status" value="1"/>
</dbReference>
<dbReference type="RefSeq" id="WP_129227797.1">
    <property type="nucleotide sequence ID" value="NZ_QYBB01000017.1"/>
</dbReference>
<evidence type="ECO:0000256" key="3">
    <source>
        <dbReference type="ARBA" id="ARBA00022630"/>
    </source>
</evidence>
<evidence type="ECO:0000256" key="4">
    <source>
        <dbReference type="ARBA" id="ARBA00022827"/>
    </source>
</evidence>
<name>A0A4Q2U7V6_9HYPH</name>
<dbReference type="InterPro" id="IPR036188">
    <property type="entry name" value="FAD/NAD-bd_sf"/>
</dbReference>
<dbReference type="InterPro" id="IPR000447">
    <property type="entry name" value="G3P_DH_FAD-dep"/>
</dbReference>
<dbReference type="NCBIfam" id="NF008899">
    <property type="entry name" value="PRK12266.1"/>
    <property type="match status" value="1"/>
</dbReference>
<organism evidence="9 10">
    <name type="scientific">Lichenibacterium minor</name>
    <dbReference type="NCBI Taxonomy" id="2316528"/>
    <lineage>
        <taxon>Bacteria</taxon>
        <taxon>Pseudomonadati</taxon>
        <taxon>Pseudomonadota</taxon>
        <taxon>Alphaproteobacteria</taxon>
        <taxon>Hyphomicrobiales</taxon>
        <taxon>Lichenihabitantaceae</taxon>
        <taxon>Lichenibacterium</taxon>
    </lineage>
</organism>
<evidence type="ECO:0000259" key="8">
    <source>
        <dbReference type="Pfam" id="PF16901"/>
    </source>
</evidence>
<dbReference type="SUPFAM" id="SSF54373">
    <property type="entry name" value="FAD-linked reductases, C-terminal domain"/>
    <property type="match status" value="1"/>
</dbReference>
<dbReference type="Pfam" id="PF16901">
    <property type="entry name" value="DAO_C"/>
    <property type="match status" value="1"/>
</dbReference>
<sequence length="513" mass="55899">MDTSYDLAVIGGGVNGCGIARDASGRGHRVLLCEQDDLASGTSSAATKLIHGGLRYLEHREFRLVREALMEREVLWGIAPHIIWPLRFVLPYQKGLRPAWLLRLGLLIYDNLGGRKRLPPTRTLDLRADPAGLPLKRGAYTMGFEYSDCWVEDSRLVALNARDAADRGATVLTRTRAVAAERGADGWTLTLQDRGTRQTRTVRAGAVVNAAGPWVGQVLNNTLGQNAAAKVRLVQGSHIVVRKLYEHDRCYFFQNPDGRIFFAIPYETDFTLIGTTDRDYEGDPADVRATPEEVAYICRSASEYFARPVTEADVVWSYSGVRPLYDKGDGQAQAATRDYVLDLDAGAGRAPLLSVFGGKLTTYRKLAEHALELMGPHLPAAAGGFGAGWTGREPLPGGDFPVDGFEALVAEIRARWAFLAPAHARRLARHYGTAARAILGDAASAADLGRDFGATLTEAELDHLVEREWARTAADVAWRRTKLGLRLTPAEMEALDAALGEKAAAARSLAPTR</sequence>
<keyword evidence="4" id="KW-0274">FAD</keyword>
<dbReference type="PANTHER" id="PTHR11985:SF15">
    <property type="entry name" value="GLYCEROL-3-PHOSPHATE DEHYDROGENASE, MITOCHONDRIAL"/>
    <property type="match status" value="1"/>
</dbReference>
<dbReference type="GO" id="GO:0004368">
    <property type="term" value="F:glycerol-3-phosphate dehydrogenase (quinone) activity"/>
    <property type="evidence" value="ECO:0007669"/>
    <property type="project" value="UniProtKB-EC"/>
</dbReference>
<dbReference type="InterPro" id="IPR038299">
    <property type="entry name" value="DAO_C_sf"/>
</dbReference>
<feature type="domain" description="FAD dependent oxidoreductase" evidence="7">
    <location>
        <begin position="6"/>
        <end position="364"/>
    </location>
</feature>
<dbReference type="NCBIfam" id="NF009906">
    <property type="entry name" value="PRK13369.1"/>
    <property type="match status" value="1"/>
</dbReference>
<dbReference type="Gene3D" id="3.30.9.10">
    <property type="entry name" value="D-Amino Acid Oxidase, subunit A, domain 2"/>
    <property type="match status" value="1"/>
</dbReference>
<comment type="caution">
    <text evidence="9">The sequence shown here is derived from an EMBL/GenBank/DDBJ whole genome shotgun (WGS) entry which is preliminary data.</text>
</comment>
<dbReference type="PROSITE" id="PS00978">
    <property type="entry name" value="FAD_G3PDH_2"/>
    <property type="match status" value="1"/>
</dbReference>
<reference evidence="9 10" key="1">
    <citation type="submission" date="2018-12" db="EMBL/GenBank/DDBJ databases">
        <authorList>
            <person name="Grouzdev D.S."/>
            <person name="Krutkina M.S."/>
        </authorList>
    </citation>
    <scope>NUCLEOTIDE SEQUENCE [LARGE SCALE GENOMIC DNA]</scope>
    <source>
        <strain evidence="9 10">RmlP026</strain>
    </source>
</reference>
<dbReference type="Pfam" id="PF01266">
    <property type="entry name" value="DAO"/>
    <property type="match status" value="1"/>
</dbReference>
<evidence type="ECO:0000256" key="5">
    <source>
        <dbReference type="ARBA" id="ARBA00023002"/>
    </source>
</evidence>
<dbReference type="GO" id="GO:0009331">
    <property type="term" value="C:glycerol-3-phosphate dehydrogenase (FAD) complex"/>
    <property type="evidence" value="ECO:0007669"/>
    <property type="project" value="UniProtKB-UniRule"/>
</dbReference>
<dbReference type="OrthoDB" id="9766796at2"/>